<evidence type="ECO:0000313" key="14">
    <source>
        <dbReference type="EMBL" id="QYD67381.1"/>
    </source>
</evidence>
<feature type="compositionally biased region" description="Basic and acidic residues" evidence="12">
    <location>
        <begin position="258"/>
        <end position="323"/>
    </location>
</feature>
<keyword evidence="1" id="KW-0413">Isomerase</keyword>
<dbReference type="PROSITE" id="PS50889">
    <property type="entry name" value="S4"/>
    <property type="match status" value="1"/>
</dbReference>
<evidence type="ECO:0000256" key="9">
    <source>
        <dbReference type="ARBA" id="ARBA00042890"/>
    </source>
</evidence>
<evidence type="ECO:0000256" key="5">
    <source>
        <dbReference type="ARBA" id="ARBA00039989"/>
    </source>
</evidence>
<gene>
    <name evidence="14" type="ORF">KZJ38_13480</name>
</gene>
<proteinExistence type="predicted"/>
<dbReference type="SUPFAM" id="SSF55120">
    <property type="entry name" value="Pseudouridine synthase"/>
    <property type="match status" value="1"/>
</dbReference>
<feature type="compositionally biased region" description="Basic and acidic residues" evidence="12">
    <location>
        <begin position="88"/>
        <end position="207"/>
    </location>
</feature>
<dbReference type="Gene3D" id="3.10.290.10">
    <property type="entry name" value="RNA-binding S4 domain"/>
    <property type="match status" value="1"/>
</dbReference>
<evidence type="ECO:0000256" key="6">
    <source>
        <dbReference type="ARBA" id="ARBA00041420"/>
    </source>
</evidence>
<dbReference type="EMBL" id="CP080095">
    <property type="protein sequence ID" value="QYD67381.1"/>
    <property type="molecule type" value="Genomic_DNA"/>
</dbReference>
<evidence type="ECO:0000256" key="3">
    <source>
        <dbReference type="ARBA" id="ARBA00036535"/>
    </source>
</evidence>
<feature type="compositionally biased region" description="Low complexity" evidence="12">
    <location>
        <begin position="239"/>
        <end position="248"/>
    </location>
</feature>
<comment type="catalytic activity">
    <reaction evidence="3">
        <text>uridine(2604) in 23S rRNA = pseudouridine(2604) in 23S rRNA</text>
        <dbReference type="Rhea" id="RHEA:38875"/>
        <dbReference type="Rhea" id="RHEA-COMP:10093"/>
        <dbReference type="Rhea" id="RHEA-COMP:10094"/>
        <dbReference type="ChEBI" id="CHEBI:65314"/>
        <dbReference type="ChEBI" id="CHEBI:65315"/>
        <dbReference type="EC" id="5.4.99.21"/>
    </reaction>
</comment>
<dbReference type="RefSeq" id="WP_219796375.1">
    <property type="nucleotide sequence ID" value="NZ_CP080095.1"/>
</dbReference>
<dbReference type="InterPro" id="IPR036986">
    <property type="entry name" value="S4_RNA-bd_sf"/>
</dbReference>
<dbReference type="Proteomes" id="UP000826462">
    <property type="component" value="Chromosome 1"/>
</dbReference>
<feature type="compositionally biased region" description="Low complexity" evidence="12">
    <location>
        <begin position="58"/>
        <end position="87"/>
    </location>
</feature>
<feature type="compositionally biased region" description="Basic and acidic residues" evidence="12">
    <location>
        <begin position="217"/>
        <end position="238"/>
    </location>
</feature>
<evidence type="ECO:0000256" key="7">
    <source>
        <dbReference type="ARBA" id="ARBA00041697"/>
    </source>
</evidence>
<evidence type="ECO:0000259" key="13">
    <source>
        <dbReference type="SMART" id="SM00363"/>
    </source>
</evidence>
<sequence>MRTKLTAKHPRPASAERTPVRPGSANARKPVVRKAPGKPEGKPGGAAGGKGTFDRARGTGAAPGARSGAAAGAASGGARRAPAPGARDAGDRTAGRGRGDSEGAPRRPFADRAPRSGDAPDRQATRRPRGDSEDAPRRPFADRAPRSGDAPDRQATRRPRGDSEGAPRRPFADRAPRSGDMPDRQATRRPRGDSEGAPRRTFAERAPRSAASAPDGARPRTRGDAEGAPRRPLAERTARGSSSSTAAPRRSEGALGSGKRETRGTRDRDDDRPRRSSGDAPQRRPYGDAPERRSYGDARGANEGRRPARRSDAPYRTSDDRTAASRGTDAPYRSSSARAAPPRERASRDAERPSSPRGRADPRTDPRATGSTSRGSGERTFARPVKGSYAERPERSERDKRPRRATAETGAPRGAKADAPRRGKAETQRAGKAGAPGKSTRKASPSSARAPAADIAERAPHREHADAPGTLRLSKLMSELGLCSRREADEWIEKGWVTVDGERIDTLGTRVRPDVNIEIDPAAEAAQARQVTILLHKPVGYVSGQAEDGYQPAITLVTPANRWEGDRTDIRFSVAHLRQLAPAGRLDIDSTGLLVLTQDGRVAKQLIGGHSEVDKEYLVRVTYGDIETDVEQHFPPESLAQLRHGLELDGVPLKTAQVSWQNGEQLRFVLREGKKRQIRRMCELVGLQVVGLKRVRMGKVALGALPPGQWRYMSVDEMF</sequence>
<name>A0ABX8UG20_9BURK</name>
<evidence type="ECO:0000313" key="15">
    <source>
        <dbReference type="Proteomes" id="UP000826462"/>
    </source>
</evidence>
<feature type="compositionally biased region" description="Basic and acidic residues" evidence="12">
    <location>
        <begin position="389"/>
        <end position="400"/>
    </location>
</feature>
<dbReference type="SMART" id="SM00363">
    <property type="entry name" value="S4"/>
    <property type="match status" value="1"/>
</dbReference>
<dbReference type="EC" id="5.4.99.21" evidence="4"/>
<evidence type="ECO:0000256" key="8">
    <source>
        <dbReference type="ARBA" id="ARBA00042843"/>
    </source>
</evidence>
<feature type="compositionally biased region" description="Low complexity" evidence="12">
    <location>
        <begin position="442"/>
        <end position="454"/>
    </location>
</feature>
<dbReference type="InterPro" id="IPR006145">
    <property type="entry name" value="PsdUridine_synth_RsuA/RluA"/>
</dbReference>
<evidence type="ECO:0000256" key="1">
    <source>
        <dbReference type="ARBA" id="ARBA00023235"/>
    </source>
</evidence>
<dbReference type="NCBIfam" id="TIGR00093">
    <property type="entry name" value="pseudouridine synthase"/>
    <property type="match status" value="1"/>
</dbReference>
<dbReference type="Pfam" id="PF00849">
    <property type="entry name" value="PseudoU_synth_2"/>
    <property type="match status" value="1"/>
</dbReference>
<evidence type="ECO:0000256" key="10">
    <source>
        <dbReference type="ARBA" id="ARBA00043147"/>
    </source>
</evidence>
<dbReference type="InterPro" id="IPR002942">
    <property type="entry name" value="S4_RNA-bd"/>
</dbReference>
<feature type="domain" description="RNA-binding S4" evidence="13">
    <location>
        <begin position="471"/>
        <end position="530"/>
    </location>
</feature>
<comment type="catalytic activity">
    <reaction evidence="2">
        <text>uridine(35) in tRNA(Tyr) = pseudouridine(35) in tRNA(Tyr)</text>
        <dbReference type="Rhea" id="RHEA:60556"/>
        <dbReference type="Rhea" id="RHEA-COMP:15607"/>
        <dbReference type="Rhea" id="RHEA-COMP:15608"/>
        <dbReference type="ChEBI" id="CHEBI:65314"/>
        <dbReference type="ChEBI" id="CHEBI:65315"/>
    </reaction>
</comment>
<dbReference type="InterPro" id="IPR020103">
    <property type="entry name" value="PsdUridine_synth_cat_dom_sf"/>
</dbReference>
<keyword evidence="15" id="KW-1185">Reference proteome</keyword>
<feature type="compositionally biased region" description="Basic and acidic residues" evidence="12">
    <location>
        <begin position="341"/>
        <end position="366"/>
    </location>
</feature>
<dbReference type="SUPFAM" id="SSF55174">
    <property type="entry name" value="Alpha-L RNA-binding motif"/>
    <property type="match status" value="1"/>
</dbReference>
<dbReference type="InterPro" id="IPR050343">
    <property type="entry name" value="RsuA_PseudoU_synthase"/>
</dbReference>
<dbReference type="PANTHER" id="PTHR47683:SF2">
    <property type="entry name" value="RNA-BINDING S4 DOMAIN-CONTAINING PROTEIN"/>
    <property type="match status" value="1"/>
</dbReference>
<keyword evidence="11" id="KW-0694">RNA-binding</keyword>
<protein>
    <recommendedName>
        <fullName evidence="5">Dual-specificity RNA pseudouridine synthase RluF</fullName>
        <ecNumber evidence="4">5.4.99.21</ecNumber>
    </recommendedName>
    <alternativeName>
        <fullName evidence="7">23S rRNA pseudouridine(2604) synthase</fullName>
    </alternativeName>
    <alternativeName>
        <fullName evidence="9">Ribosomal large subunit pseudouridine synthase F</fullName>
    </alternativeName>
    <alternativeName>
        <fullName evidence="8">rRNA pseudouridylate synthase F</fullName>
    </alternativeName>
    <alternativeName>
        <fullName evidence="10">rRNA-uridine isomerase F</fullName>
    </alternativeName>
    <alternativeName>
        <fullName evidence="6">tRNA(Tyr) pseudouridine(35) synthase</fullName>
    </alternativeName>
</protein>
<dbReference type="CDD" id="cd00165">
    <property type="entry name" value="S4"/>
    <property type="match status" value="1"/>
</dbReference>
<organism evidence="14 15">
    <name type="scientific">Paraburkholderia edwinii</name>
    <dbReference type="NCBI Taxonomy" id="2861782"/>
    <lineage>
        <taxon>Bacteria</taxon>
        <taxon>Pseudomonadati</taxon>
        <taxon>Pseudomonadota</taxon>
        <taxon>Betaproteobacteria</taxon>
        <taxon>Burkholderiales</taxon>
        <taxon>Burkholderiaceae</taxon>
        <taxon>Paraburkholderia</taxon>
    </lineage>
</organism>
<dbReference type="Pfam" id="PF01479">
    <property type="entry name" value="S4"/>
    <property type="match status" value="1"/>
</dbReference>
<feature type="compositionally biased region" description="Basic and acidic residues" evidence="12">
    <location>
        <begin position="415"/>
        <end position="429"/>
    </location>
</feature>
<feature type="compositionally biased region" description="Basic residues" evidence="12">
    <location>
        <begin position="1"/>
        <end position="11"/>
    </location>
</feature>
<evidence type="ECO:0000256" key="11">
    <source>
        <dbReference type="PROSITE-ProRule" id="PRU00182"/>
    </source>
</evidence>
<dbReference type="Gene3D" id="3.30.70.1560">
    <property type="entry name" value="Alpha-L RNA-binding motif"/>
    <property type="match status" value="1"/>
</dbReference>
<evidence type="ECO:0000256" key="4">
    <source>
        <dbReference type="ARBA" id="ARBA00038922"/>
    </source>
</evidence>
<dbReference type="InterPro" id="IPR020094">
    <property type="entry name" value="TruA/RsuA/RluB/E/F_N"/>
</dbReference>
<dbReference type="PANTHER" id="PTHR47683">
    <property type="entry name" value="PSEUDOURIDINE SYNTHASE FAMILY PROTEIN-RELATED"/>
    <property type="match status" value="1"/>
</dbReference>
<feature type="compositionally biased region" description="Basic and acidic residues" evidence="12">
    <location>
        <begin position="455"/>
        <end position="466"/>
    </location>
</feature>
<dbReference type="InterPro" id="IPR000748">
    <property type="entry name" value="PsdUridine_synth_RsuA/RluB/E/F"/>
</dbReference>
<reference evidence="14 15" key="1">
    <citation type="submission" date="2021-07" db="EMBL/GenBank/DDBJ databases">
        <title>Paraburkholderia edwinii protects Aspergillus sp. from phenazines by acting as a toxin sponge.</title>
        <authorList>
            <person name="Dahlstrom K.M."/>
            <person name="Newman D.K."/>
        </authorList>
    </citation>
    <scope>NUCLEOTIDE SEQUENCE [LARGE SCALE GENOMIC DNA]</scope>
    <source>
        <strain evidence="14 15">Pe01</strain>
    </source>
</reference>
<accession>A0ABX8UG20</accession>
<evidence type="ECO:0000256" key="12">
    <source>
        <dbReference type="SAM" id="MobiDB-lite"/>
    </source>
</evidence>
<feature type="compositionally biased region" description="Low complexity" evidence="12">
    <location>
        <begin position="329"/>
        <end position="340"/>
    </location>
</feature>
<feature type="compositionally biased region" description="Gly residues" evidence="12">
    <location>
        <begin position="42"/>
        <end position="51"/>
    </location>
</feature>
<dbReference type="Gene3D" id="3.30.70.580">
    <property type="entry name" value="Pseudouridine synthase I, catalytic domain, N-terminal subdomain"/>
    <property type="match status" value="1"/>
</dbReference>
<dbReference type="InterPro" id="IPR042092">
    <property type="entry name" value="PsdUridine_s_RsuA/RluB/E/F_cat"/>
</dbReference>
<feature type="region of interest" description="Disordered" evidence="12">
    <location>
        <begin position="1"/>
        <end position="469"/>
    </location>
</feature>
<evidence type="ECO:0000256" key="2">
    <source>
        <dbReference type="ARBA" id="ARBA00036390"/>
    </source>
</evidence>